<dbReference type="PANTHER" id="PTHR30408:SF12">
    <property type="entry name" value="TYPE I RESTRICTION ENZYME MJAVIII SPECIFICITY SUBUNIT"/>
    <property type="match status" value="1"/>
</dbReference>
<comment type="similarity">
    <text evidence="1">Belongs to the type-I restriction system S methylase family.</text>
</comment>
<dbReference type="SUPFAM" id="SSF116734">
    <property type="entry name" value="DNA methylase specificity domain"/>
    <property type="match status" value="2"/>
</dbReference>
<dbReference type="STRING" id="1804984.AYM40_35110"/>
<name>A0A160FVG2_9BURK</name>
<dbReference type="GO" id="GO:0009307">
    <property type="term" value="P:DNA restriction-modification system"/>
    <property type="evidence" value="ECO:0007669"/>
    <property type="project" value="UniProtKB-KW"/>
</dbReference>
<evidence type="ECO:0000256" key="2">
    <source>
        <dbReference type="ARBA" id="ARBA00022747"/>
    </source>
</evidence>
<gene>
    <name evidence="5" type="ORF">AYM40_35110</name>
</gene>
<dbReference type="InterPro" id="IPR044946">
    <property type="entry name" value="Restrct_endonuc_typeI_TRD_sf"/>
</dbReference>
<keyword evidence="6" id="KW-1185">Reference proteome</keyword>
<dbReference type="InterPro" id="IPR000055">
    <property type="entry name" value="Restrct_endonuc_typeI_TRD"/>
</dbReference>
<dbReference type="InterPro" id="IPR052021">
    <property type="entry name" value="Type-I_RS_S_subunit"/>
</dbReference>
<dbReference type="PANTHER" id="PTHR30408">
    <property type="entry name" value="TYPE-1 RESTRICTION ENZYME ECOKI SPECIFICITY PROTEIN"/>
    <property type="match status" value="1"/>
</dbReference>
<protein>
    <recommendedName>
        <fullName evidence="4">Type I restriction modification DNA specificity domain-containing protein</fullName>
    </recommendedName>
</protein>
<evidence type="ECO:0000256" key="1">
    <source>
        <dbReference type="ARBA" id="ARBA00010923"/>
    </source>
</evidence>
<dbReference type="Pfam" id="PF01420">
    <property type="entry name" value="Methylase_S"/>
    <property type="match status" value="1"/>
</dbReference>
<evidence type="ECO:0000259" key="4">
    <source>
        <dbReference type="Pfam" id="PF01420"/>
    </source>
</evidence>
<dbReference type="RefSeq" id="WP_063500507.1">
    <property type="nucleotide sequence ID" value="NZ_CP014579.1"/>
</dbReference>
<evidence type="ECO:0000256" key="3">
    <source>
        <dbReference type="ARBA" id="ARBA00023125"/>
    </source>
</evidence>
<keyword evidence="3" id="KW-0238">DNA-binding</keyword>
<sequence length="457" mass="51047">MSLPRYREYKDSRFDWIGEVPIHWSVAAAGHRYEVLLGKMLDEKRITGDHLAPYLRNADVQWDRINVENLPQMDFSGSDLARYALTPGDLLVCEGGEVGRAAIWRGDVDECYYQKALHRLRCRDAAKDLPRFMFYLLRAASSLNVFTASEGKSTIAHLTAEALRSYRFAFPTFPEQQHIVGFLDHETGKIDALIAEQEMLLALLAEKRQATISHAVTRGLNPEAPMKDSGVGWLGKVPAHWEVSRVKRIIWSIEQGWSPQCENYPVEGPHEWGVLKVGCVNGGIFNSSENKKLPPELEPIVEYSLRKGDLLISRANTRELVGSAAVVPEDFENLLLCDKLYRLRVEADMCRPDFLSAYLAIRATRAQIELDATGASSSMLNIGQSVILELLVPLPDVSEQAAIMSFVSIETSKLDTLKTEAERAIDLLKERRSALIAAAVTGKIDVRQQPFALEAAA</sequence>
<evidence type="ECO:0000313" key="6">
    <source>
        <dbReference type="Proteomes" id="UP000076852"/>
    </source>
</evidence>
<dbReference type="CDD" id="cd17253">
    <property type="entry name" value="RMtype1_S_Eco933I-TRD2-CR2_like"/>
    <property type="match status" value="1"/>
</dbReference>
<dbReference type="Proteomes" id="UP000076852">
    <property type="component" value="Chromosome 2"/>
</dbReference>
<organism evidence="5 6">
    <name type="scientific">Paraburkholderia phytofirmans OLGA172</name>
    <dbReference type="NCBI Taxonomy" id="1417228"/>
    <lineage>
        <taxon>Bacteria</taxon>
        <taxon>Pseudomonadati</taxon>
        <taxon>Pseudomonadota</taxon>
        <taxon>Betaproteobacteria</taxon>
        <taxon>Burkholderiales</taxon>
        <taxon>Burkholderiaceae</taxon>
        <taxon>Paraburkholderia</taxon>
    </lineage>
</organism>
<dbReference type="KEGG" id="buz:AYM40_35110"/>
<evidence type="ECO:0000313" key="5">
    <source>
        <dbReference type="EMBL" id="ANB77315.1"/>
    </source>
</evidence>
<dbReference type="CDD" id="cd17261">
    <property type="entry name" value="RMtype1_S_EcoKI-TRD2-CR2_like"/>
    <property type="match status" value="1"/>
</dbReference>
<dbReference type="Gene3D" id="3.90.220.20">
    <property type="entry name" value="DNA methylase specificity domains"/>
    <property type="match status" value="2"/>
</dbReference>
<dbReference type="AlphaFoldDB" id="A0A160FVG2"/>
<feature type="domain" description="Type I restriction modification DNA specificity" evidence="4">
    <location>
        <begin position="86"/>
        <end position="185"/>
    </location>
</feature>
<accession>A0A160FVG2</accession>
<dbReference type="EMBL" id="CP014579">
    <property type="protein sequence ID" value="ANB77315.1"/>
    <property type="molecule type" value="Genomic_DNA"/>
</dbReference>
<dbReference type="Gene3D" id="1.10.287.1120">
    <property type="entry name" value="Bipartite methylase S protein"/>
    <property type="match status" value="1"/>
</dbReference>
<dbReference type="GO" id="GO:0003677">
    <property type="term" value="F:DNA binding"/>
    <property type="evidence" value="ECO:0007669"/>
    <property type="project" value="UniProtKB-KW"/>
</dbReference>
<dbReference type="REBASE" id="145140">
    <property type="entry name" value="S.Bsp172ORF35115P"/>
</dbReference>
<keyword evidence="2" id="KW-0680">Restriction system</keyword>
<proteinExistence type="inferred from homology"/>
<reference evidence="5 6" key="1">
    <citation type="journal article" date="2016" name="Gene">
        <title>PacBio SMRT assembly of a complex multi-replicon genome reveals chlorocatechol degradative operon in a region of genome plasticity.</title>
        <authorList>
            <person name="Ricker N."/>
            <person name="Shen S.Y."/>
            <person name="Goordial J."/>
            <person name="Jin S."/>
            <person name="Fulthorpe R.R."/>
        </authorList>
    </citation>
    <scope>NUCLEOTIDE SEQUENCE [LARGE SCALE GENOMIC DNA]</scope>
    <source>
        <strain evidence="5 6">OLGA172</strain>
    </source>
</reference>
<dbReference type="OrthoDB" id="5298944at2"/>